<gene>
    <name evidence="4" type="ORF">ACFQGH_16735</name>
</gene>
<dbReference type="SUPFAM" id="SSF55729">
    <property type="entry name" value="Acyl-CoA N-acyltransferases (Nat)"/>
    <property type="match status" value="1"/>
</dbReference>
<evidence type="ECO:0000313" key="4">
    <source>
        <dbReference type="EMBL" id="MFC6906841.1"/>
    </source>
</evidence>
<dbReference type="Proteomes" id="UP001596312">
    <property type="component" value="Unassembled WGS sequence"/>
</dbReference>
<dbReference type="PANTHER" id="PTHR43072">
    <property type="entry name" value="N-ACETYLTRANSFERASE"/>
    <property type="match status" value="1"/>
</dbReference>
<evidence type="ECO:0000256" key="2">
    <source>
        <dbReference type="ARBA" id="ARBA00023315"/>
    </source>
</evidence>
<evidence type="ECO:0000256" key="1">
    <source>
        <dbReference type="ARBA" id="ARBA00022679"/>
    </source>
</evidence>
<keyword evidence="1" id="KW-0808">Transferase</keyword>
<dbReference type="PROSITE" id="PS51186">
    <property type="entry name" value="GNAT"/>
    <property type="match status" value="1"/>
</dbReference>
<proteinExistence type="predicted"/>
<comment type="caution">
    <text evidence="4">The sequence shown here is derived from an EMBL/GenBank/DDBJ whole genome shotgun (WGS) entry which is preliminary data.</text>
</comment>
<dbReference type="Pfam" id="PF13420">
    <property type="entry name" value="Acetyltransf_4"/>
    <property type="match status" value="1"/>
</dbReference>
<evidence type="ECO:0000259" key="3">
    <source>
        <dbReference type="PROSITE" id="PS51186"/>
    </source>
</evidence>
<dbReference type="AlphaFoldDB" id="A0ABD5VAV4"/>
<dbReference type="CDD" id="cd04301">
    <property type="entry name" value="NAT_SF"/>
    <property type="match status" value="1"/>
</dbReference>
<dbReference type="EMBL" id="JBHSXQ010000006">
    <property type="protein sequence ID" value="MFC6906841.1"/>
    <property type="molecule type" value="Genomic_DNA"/>
</dbReference>
<dbReference type="InterPro" id="IPR016181">
    <property type="entry name" value="Acyl_CoA_acyltransferase"/>
</dbReference>
<dbReference type="GO" id="GO:0016746">
    <property type="term" value="F:acyltransferase activity"/>
    <property type="evidence" value="ECO:0007669"/>
    <property type="project" value="UniProtKB-KW"/>
</dbReference>
<dbReference type="InterPro" id="IPR000182">
    <property type="entry name" value="GNAT_dom"/>
</dbReference>
<keyword evidence="2" id="KW-0012">Acyltransferase</keyword>
<evidence type="ECO:0000313" key="5">
    <source>
        <dbReference type="Proteomes" id="UP001596312"/>
    </source>
</evidence>
<reference evidence="4 5" key="1">
    <citation type="journal article" date="2019" name="Int. J. Syst. Evol. Microbiol.">
        <title>The Global Catalogue of Microorganisms (GCM) 10K type strain sequencing project: providing services to taxonomists for standard genome sequencing and annotation.</title>
        <authorList>
            <consortium name="The Broad Institute Genomics Platform"/>
            <consortium name="The Broad Institute Genome Sequencing Center for Infectious Disease"/>
            <person name="Wu L."/>
            <person name="Ma J."/>
        </authorList>
    </citation>
    <scope>NUCLEOTIDE SEQUENCE [LARGE SCALE GENOMIC DNA]</scope>
    <source>
        <strain evidence="4 5">CGMCC 1.3240</strain>
    </source>
</reference>
<organism evidence="4 5">
    <name type="scientific">Halalkalicoccus tibetensis</name>
    <dbReference type="NCBI Taxonomy" id="175632"/>
    <lineage>
        <taxon>Archaea</taxon>
        <taxon>Methanobacteriati</taxon>
        <taxon>Methanobacteriota</taxon>
        <taxon>Stenosarchaea group</taxon>
        <taxon>Halobacteria</taxon>
        <taxon>Halobacteriales</taxon>
        <taxon>Halococcaceae</taxon>
        <taxon>Halalkalicoccus</taxon>
    </lineage>
</organism>
<sequence length="199" mass="22327">MGSTIRVATVEDAPAIRAIYAPFVESTPISFEVEPPTTQEMRARIKRTLDQYPWLVCETADNEVIGYAAASELRATPPYIWTVELSAYVRPDAQQAGVGTALYTSLLETLEEQGYYNVYAVVTLPNPASIRLHKQMGFDPVGTFPTVGYKQGEWHDIQWWYRQLTDPPSDPDPPQPLSSLRETSELRQALKTGQTYLDA</sequence>
<name>A0ABD5VAV4_9EURY</name>
<keyword evidence="5" id="KW-1185">Reference proteome</keyword>
<dbReference type="Gene3D" id="3.40.630.30">
    <property type="match status" value="1"/>
</dbReference>
<dbReference type="RefSeq" id="WP_340605425.1">
    <property type="nucleotide sequence ID" value="NZ_JBBMXV010000006.1"/>
</dbReference>
<accession>A0ABD5VAV4</accession>
<feature type="domain" description="N-acetyltransferase" evidence="3">
    <location>
        <begin position="3"/>
        <end position="166"/>
    </location>
</feature>
<dbReference type="PANTHER" id="PTHR43072:SF23">
    <property type="entry name" value="UPF0039 PROTEIN C11D3.02C"/>
    <property type="match status" value="1"/>
</dbReference>
<protein>
    <submittedName>
        <fullName evidence="4">N-acetyltransferase family protein</fullName>
    </submittedName>
</protein>